<name>A0ABP8S1V7_9PSEU</name>
<keyword evidence="11" id="KW-1185">Reference proteome</keyword>
<reference evidence="11" key="1">
    <citation type="journal article" date="2019" name="Int. J. Syst. Evol. Microbiol.">
        <title>The Global Catalogue of Microorganisms (GCM) 10K type strain sequencing project: providing services to taxonomists for standard genome sequencing and annotation.</title>
        <authorList>
            <consortium name="The Broad Institute Genomics Platform"/>
            <consortium name="The Broad Institute Genome Sequencing Center for Infectious Disease"/>
            <person name="Wu L."/>
            <person name="Ma J."/>
        </authorList>
    </citation>
    <scope>NUCLEOTIDE SEQUENCE [LARGE SCALE GENOMIC DNA]</scope>
    <source>
        <strain evidence="11">JCM 17906</strain>
    </source>
</reference>
<dbReference type="PANTHER" id="PTHR43045">
    <property type="entry name" value="SHIKIMATE TRANSPORTER"/>
    <property type="match status" value="1"/>
</dbReference>
<evidence type="ECO:0000256" key="6">
    <source>
        <dbReference type="ARBA" id="ARBA00023136"/>
    </source>
</evidence>
<feature type="transmembrane region" description="Helical" evidence="8">
    <location>
        <begin position="331"/>
        <end position="355"/>
    </location>
</feature>
<feature type="region of interest" description="Disordered" evidence="7">
    <location>
        <begin position="424"/>
        <end position="443"/>
    </location>
</feature>
<evidence type="ECO:0000313" key="11">
    <source>
        <dbReference type="Proteomes" id="UP001501598"/>
    </source>
</evidence>
<protein>
    <submittedName>
        <fullName evidence="10">MHS family MFS transporter</fullName>
    </submittedName>
</protein>
<dbReference type="PANTHER" id="PTHR43045:SF2">
    <property type="entry name" value="INNER MEMBRANE METABOLITE TRANSPORT PROTEIN YHJE"/>
    <property type="match status" value="1"/>
</dbReference>
<gene>
    <name evidence="10" type="ORF">GCM10023175_60350</name>
</gene>
<sequence>MTDARMRRKVIAAGFFGTAIEYYDFFIYGTAAALVFPTVFFPSLGGAAATAASFATFAVAFVARPIGGVAFGYIGDRIGRKGTLLSTLFIMGGATVLIGALPSGESIGALAPILLILLRFCQGLAIGGEWSSAALFVGEHAPKGRRGVYGLSPTLGASAGLLIANLAFLLIGGGLSSEAFLAWGWRVPFLLSAVLVVVGLWIRLGIVESPVFVAAAERAKQEQRRRAPLAETLRRQPRELVLGAGSTLMWLSFFYIGAVYLVNYGTTTLGFSRNSMLAVSFVGILFNAAGGLLGGWLSDRIGRRRMLGSANLVAIGWAFVLMPLASSGSLTLMACAIAGTQILVGIGSGTTTALLPELFHTSYRATATGVSFNLGSVVGGALPPIVAAPLIATHGPIALSVLMACLAAVAFGSIVALRETRGRSLDDHEPDPVPTTHRIEDTA</sequence>
<evidence type="ECO:0000256" key="5">
    <source>
        <dbReference type="ARBA" id="ARBA00022989"/>
    </source>
</evidence>
<dbReference type="RefSeq" id="WP_345426087.1">
    <property type="nucleotide sequence ID" value="NZ_BAABGT010000099.1"/>
</dbReference>
<keyword evidence="3" id="KW-1003">Cell membrane</keyword>
<feature type="transmembrane region" description="Helical" evidence="8">
    <location>
        <begin position="40"/>
        <end position="63"/>
    </location>
</feature>
<evidence type="ECO:0000256" key="2">
    <source>
        <dbReference type="ARBA" id="ARBA00022448"/>
    </source>
</evidence>
<dbReference type="InterPro" id="IPR020846">
    <property type="entry name" value="MFS_dom"/>
</dbReference>
<comment type="subcellular location">
    <subcellularLocation>
        <location evidence="1">Cell membrane</location>
        <topology evidence="1">Multi-pass membrane protein</topology>
    </subcellularLocation>
</comment>
<feature type="transmembrane region" description="Helical" evidence="8">
    <location>
        <begin position="240"/>
        <end position="262"/>
    </location>
</feature>
<evidence type="ECO:0000256" key="8">
    <source>
        <dbReference type="SAM" id="Phobius"/>
    </source>
</evidence>
<evidence type="ECO:0000256" key="1">
    <source>
        <dbReference type="ARBA" id="ARBA00004651"/>
    </source>
</evidence>
<dbReference type="InterPro" id="IPR011701">
    <property type="entry name" value="MFS"/>
</dbReference>
<feature type="transmembrane region" description="Helical" evidence="8">
    <location>
        <begin position="148"/>
        <end position="171"/>
    </location>
</feature>
<evidence type="ECO:0000256" key="4">
    <source>
        <dbReference type="ARBA" id="ARBA00022692"/>
    </source>
</evidence>
<feature type="transmembrane region" description="Helical" evidence="8">
    <location>
        <begin position="12"/>
        <end position="34"/>
    </location>
</feature>
<keyword evidence="2" id="KW-0813">Transport</keyword>
<dbReference type="Gene3D" id="1.20.1250.20">
    <property type="entry name" value="MFS general substrate transporter like domains"/>
    <property type="match status" value="2"/>
</dbReference>
<evidence type="ECO:0000256" key="3">
    <source>
        <dbReference type="ARBA" id="ARBA00022475"/>
    </source>
</evidence>
<keyword evidence="4 8" id="KW-0812">Transmembrane</keyword>
<feature type="transmembrane region" description="Helical" evidence="8">
    <location>
        <begin position="183"/>
        <end position="202"/>
    </location>
</feature>
<keyword evidence="6 8" id="KW-0472">Membrane</keyword>
<evidence type="ECO:0000256" key="7">
    <source>
        <dbReference type="SAM" id="MobiDB-lite"/>
    </source>
</evidence>
<comment type="caution">
    <text evidence="10">The sequence shown here is derived from an EMBL/GenBank/DDBJ whole genome shotgun (WGS) entry which is preliminary data.</text>
</comment>
<dbReference type="PROSITE" id="PS50850">
    <property type="entry name" value="MFS"/>
    <property type="match status" value="1"/>
</dbReference>
<dbReference type="PROSITE" id="PS00216">
    <property type="entry name" value="SUGAR_TRANSPORT_1"/>
    <property type="match status" value="1"/>
</dbReference>
<accession>A0ABP8S1V7</accession>
<dbReference type="EMBL" id="BAABGT010000099">
    <property type="protein sequence ID" value="GAA4556956.1"/>
    <property type="molecule type" value="Genomic_DNA"/>
</dbReference>
<keyword evidence="5 8" id="KW-1133">Transmembrane helix</keyword>
<dbReference type="InterPro" id="IPR005829">
    <property type="entry name" value="Sugar_transporter_CS"/>
</dbReference>
<proteinExistence type="predicted"/>
<dbReference type="SUPFAM" id="SSF103473">
    <property type="entry name" value="MFS general substrate transporter"/>
    <property type="match status" value="1"/>
</dbReference>
<feature type="transmembrane region" description="Helical" evidence="8">
    <location>
        <begin position="397"/>
        <end position="417"/>
    </location>
</feature>
<feature type="transmembrane region" description="Helical" evidence="8">
    <location>
        <begin position="306"/>
        <end position="325"/>
    </location>
</feature>
<feature type="transmembrane region" description="Helical" evidence="8">
    <location>
        <begin position="107"/>
        <end position="127"/>
    </location>
</feature>
<evidence type="ECO:0000259" key="9">
    <source>
        <dbReference type="PROSITE" id="PS50850"/>
    </source>
</evidence>
<evidence type="ECO:0000313" key="10">
    <source>
        <dbReference type="EMBL" id="GAA4556956.1"/>
    </source>
</evidence>
<dbReference type="InterPro" id="IPR036259">
    <property type="entry name" value="MFS_trans_sf"/>
</dbReference>
<organism evidence="10 11">
    <name type="scientific">Pseudonocardia xishanensis</name>
    <dbReference type="NCBI Taxonomy" id="630995"/>
    <lineage>
        <taxon>Bacteria</taxon>
        <taxon>Bacillati</taxon>
        <taxon>Actinomycetota</taxon>
        <taxon>Actinomycetes</taxon>
        <taxon>Pseudonocardiales</taxon>
        <taxon>Pseudonocardiaceae</taxon>
        <taxon>Pseudonocardia</taxon>
    </lineage>
</organism>
<feature type="domain" description="Major facilitator superfamily (MFS) profile" evidence="9">
    <location>
        <begin position="10"/>
        <end position="421"/>
    </location>
</feature>
<feature type="transmembrane region" description="Helical" evidence="8">
    <location>
        <begin position="367"/>
        <end position="391"/>
    </location>
</feature>
<feature type="transmembrane region" description="Helical" evidence="8">
    <location>
        <begin position="274"/>
        <end position="294"/>
    </location>
</feature>
<dbReference type="Proteomes" id="UP001501598">
    <property type="component" value="Unassembled WGS sequence"/>
</dbReference>
<dbReference type="Pfam" id="PF07690">
    <property type="entry name" value="MFS_1"/>
    <property type="match status" value="1"/>
</dbReference>
<feature type="transmembrane region" description="Helical" evidence="8">
    <location>
        <begin position="84"/>
        <end position="101"/>
    </location>
</feature>